<dbReference type="RefSeq" id="WP_014150440.1">
    <property type="nucleotide sequence ID" value="NC_016112.1"/>
</dbReference>
<dbReference type="InterPro" id="IPR009628">
    <property type="entry name" value="Phage_tape_measure_N"/>
</dbReference>
<protein>
    <recommendedName>
        <fullName evidence="1">Bacteriophage tail tape measure N-terminal domain-containing protein</fullName>
    </recommendedName>
</protein>
<evidence type="ECO:0000313" key="2">
    <source>
        <dbReference type="EMBL" id="CCE25693.1"/>
    </source>
</evidence>
<feature type="domain" description="Bacteriophage tail tape measure N-terminal" evidence="1">
    <location>
        <begin position="61"/>
        <end position="170"/>
    </location>
</feature>
<keyword evidence="3" id="KW-1185">Reference proteome</keyword>
<accession>G4T1E4</accession>
<reference evidence="3" key="1">
    <citation type="journal article" date="2012" name="J. Bacteriol.">
        <title>Genome sequence of the haloalkaliphilic methanotrophic bacterium Methylomicrobium alcaliphilum 20Z.</title>
        <authorList>
            <person name="Vuilleumier S."/>
            <person name="Khmelenina V.N."/>
            <person name="Bringel F."/>
            <person name="Reshetnikov A.S."/>
            <person name="Lajus A."/>
            <person name="Mangenot S."/>
            <person name="Rouy Z."/>
            <person name="Op den Camp H.J."/>
            <person name="Jetten M.S."/>
            <person name="Dispirito A.A."/>
            <person name="Dunfield P."/>
            <person name="Klotz M.G."/>
            <person name="Semrau J.D."/>
            <person name="Stein L.Y."/>
            <person name="Barbe V."/>
            <person name="Medigue C."/>
            <person name="Trotsenko Y.A."/>
            <person name="Kalyuzhnaya M.G."/>
        </authorList>
    </citation>
    <scope>NUCLEOTIDE SEQUENCE [LARGE SCALE GENOMIC DNA]</scope>
    <source>
        <strain evidence="3">DSM 19304 / NCIMB 14124 / VKM B-2133 / 20Z</strain>
    </source>
</reference>
<dbReference type="Pfam" id="PF06791">
    <property type="entry name" value="TMP_2"/>
    <property type="match status" value="1"/>
</dbReference>
<organism evidence="2 3">
    <name type="scientific">Methylotuvimicrobium alcaliphilum (strain DSM 19304 / NCIMB 14124 / VKM B-2133 / 20Z)</name>
    <name type="common">Methylomicrobium alcaliphilum</name>
    <dbReference type="NCBI Taxonomy" id="1091494"/>
    <lineage>
        <taxon>Bacteria</taxon>
        <taxon>Pseudomonadati</taxon>
        <taxon>Pseudomonadota</taxon>
        <taxon>Gammaproteobacteria</taxon>
        <taxon>Methylococcales</taxon>
        <taxon>Methylococcaceae</taxon>
        <taxon>Methylotuvimicrobium</taxon>
    </lineage>
</organism>
<evidence type="ECO:0000313" key="3">
    <source>
        <dbReference type="Proteomes" id="UP000008315"/>
    </source>
</evidence>
<dbReference type="EMBL" id="FO082060">
    <property type="protein sequence ID" value="CCE25693.1"/>
    <property type="molecule type" value="Genomic_DNA"/>
</dbReference>
<evidence type="ECO:0000259" key="1">
    <source>
        <dbReference type="Pfam" id="PF06791"/>
    </source>
</evidence>
<proteinExistence type="predicted"/>
<dbReference type="AlphaFoldDB" id="G4T1E4"/>
<dbReference type="PATRIC" id="fig|271065.3.peg.4173"/>
<dbReference type="STRING" id="1091494.MEALZ_4037"/>
<dbReference type="KEGG" id="mah:MEALZ_4037"/>
<sequence>MSVRDLALKIRINAEDKASSVLDSIKNNAGKIATAIAGFFSGKFLSASIEDAKNLETQYLKLDQTIKATGGAAGLTADEIVEMSKRLDEATNGNAEEIRDAANELLTFKKVGKDAFETTLMLALDLAEAGFGSVETNAVQLGKALEDPVKGLTALSRSGVTFTDQQKELIKSLVETGRQAEAQGVILEAVSGQVGGVAEAAGKGLAGALDLVSKRFTDVREKIGGAIIPVLTDLNTRFANFIQRLSDSGAITRFSELLASALKNAGDAFLSFVEKIDFDTLINSLRGFAEASTATFNGTVQFIQEYAGAITNLAKVWLMLKFGEYIAGFKNVATAVVTTTKAFLSGASATAAYSVATSASAAANTAAAAAASRLGLAIKAIPYAALAASIIDVGGKILQLVTAKEKLADAESSAADSSQRLQDRFKELSAATGITITSMAGLDAAVKDGSIVFDEQQGYIAAAAQKLRDYNAEVLAATVSQAEFVGESGKTVGELTKIGNEAEITLQKFRAWSDGTDESVTSVTEGLKKLRDTDLSAFKQALIDAFDAGINKTDELNQALKNIETEEIRRAFSDLGVESAAQLQAAADKAKAAFEKIRSSGIATTEDLQRSFTSYAKTVIDANNGVVPAALQHEAAQYGVKIAYDETGRAIITATNALDDFHNKGRDGANQHAQSLSKLEMAYMSMAQQQADMQSVMNVPHENKQTRAGFSYQFSAETKDAIDQLEAAGRDINKIIAQYNQEVFRAIKTGIGIKSSEFTLEDRIQKLASGLPENTQKMSVETRARETITLDLKLGNQKISGQFDDNEQTREMLRELERASRVMQ</sequence>
<name>G4T1E4_META2</name>
<dbReference type="Proteomes" id="UP000008315">
    <property type="component" value="Chromosome"/>
</dbReference>
<dbReference type="HOGENOM" id="CLU_343509_0_0_6"/>
<gene>
    <name evidence="2" type="ordered locus">MEALZ_4037</name>
</gene>